<dbReference type="EMBL" id="JACGWL010000002">
    <property type="protein sequence ID" value="KAK4407596.1"/>
    <property type="molecule type" value="Genomic_DNA"/>
</dbReference>
<dbReference type="AlphaFoldDB" id="A0AAE1X9S7"/>
<feature type="compositionally biased region" description="Polar residues" evidence="2">
    <location>
        <begin position="816"/>
        <end position="826"/>
    </location>
</feature>
<accession>A0AAE1X9S7</accession>
<evidence type="ECO:0000259" key="3">
    <source>
        <dbReference type="Pfam" id="PF17919"/>
    </source>
</evidence>
<reference evidence="4" key="2">
    <citation type="journal article" date="2024" name="Plant">
        <title>Genomic evolution and insights into agronomic trait innovations of Sesamum species.</title>
        <authorList>
            <person name="Miao H."/>
            <person name="Wang L."/>
            <person name="Qu L."/>
            <person name="Liu H."/>
            <person name="Sun Y."/>
            <person name="Le M."/>
            <person name="Wang Q."/>
            <person name="Wei S."/>
            <person name="Zheng Y."/>
            <person name="Lin W."/>
            <person name="Duan Y."/>
            <person name="Cao H."/>
            <person name="Xiong S."/>
            <person name="Wang X."/>
            <person name="Wei L."/>
            <person name="Li C."/>
            <person name="Ma Q."/>
            <person name="Ju M."/>
            <person name="Zhao R."/>
            <person name="Li G."/>
            <person name="Mu C."/>
            <person name="Tian Q."/>
            <person name="Mei H."/>
            <person name="Zhang T."/>
            <person name="Gao T."/>
            <person name="Zhang H."/>
        </authorList>
    </citation>
    <scope>NUCLEOTIDE SEQUENCE</scope>
    <source>
        <strain evidence="4">K16</strain>
    </source>
</reference>
<feature type="domain" description="Reverse transcriptase/retrotransposon-derived protein RNase H-like" evidence="3">
    <location>
        <begin position="544"/>
        <end position="643"/>
    </location>
</feature>
<dbReference type="InterPro" id="IPR043502">
    <property type="entry name" value="DNA/RNA_pol_sf"/>
</dbReference>
<evidence type="ECO:0000313" key="5">
    <source>
        <dbReference type="Proteomes" id="UP001289374"/>
    </source>
</evidence>
<reference evidence="4" key="1">
    <citation type="submission" date="2020-06" db="EMBL/GenBank/DDBJ databases">
        <authorList>
            <person name="Li T."/>
            <person name="Hu X."/>
            <person name="Zhang T."/>
            <person name="Song X."/>
            <person name="Zhang H."/>
            <person name="Dai N."/>
            <person name="Sheng W."/>
            <person name="Hou X."/>
            <person name="Wei L."/>
        </authorList>
    </citation>
    <scope>NUCLEOTIDE SEQUENCE</scope>
    <source>
        <strain evidence="4">K16</strain>
        <tissue evidence="4">Leaf</tissue>
    </source>
</reference>
<organism evidence="4 5">
    <name type="scientific">Sesamum angolense</name>
    <dbReference type="NCBI Taxonomy" id="2727404"/>
    <lineage>
        <taxon>Eukaryota</taxon>
        <taxon>Viridiplantae</taxon>
        <taxon>Streptophyta</taxon>
        <taxon>Embryophyta</taxon>
        <taxon>Tracheophyta</taxon>
        <taxon>Spermatophyta</taxon>
        <taxon>Magnoliopsida</taxon>
        <taxon>eudicotyledons</taxon>
        <taxon>Gunneridae</taxon>
        <taxon>Pentapetalae</taxon>
        <taxon>asterids</taxon>
        <taxon>lamiids</taxon>
        <taxon>Lamiales</taxon>
        <taxon>Pedaliaceae</taxon>
        <taxon>Sesamum</taxon>
    </lineage>
</organism>
<dbReference type="Pfam" id="PF17919">
    <property type="entry name" value="RT_RNaseH_2"/>
    <property type="match status" value="1"/>
</dbReference>
<dbReference type="GO" id="GO:0004190">
    <property type="term" value="F:aspartic-type endopeptidase activity"/>
    <property type="evidence" value="ECO:0007669"/>
    <property type="project" value="UniProtKB-KW"/>
</dbReference>
<feature type="region of interest" description="Disordered" evidence="2">
    <location>
        <begin position="741"/>
        <end position="829"/>
    </location>
</feature>
<dbReference type="SUPFAM" id="SSF56672">
    <property type="entry name" value="DNA/RNA polymerases"/>
    <property type="match status" value="1"/>
</dbReference>
<dbReference type="InterPro" id="IPR041577">
    <property type="entry name" value="RT_RNaseH_2"/>
</dbReference>
<proteinExistence type="predicted"/>
<dbReference type="InterPro" id="IPR051320">
    <property type="entry name" value="Viral_Replic_Matur_Polypro"/>
</dbReference>
<dbReference type="Gene3D" id="3.30.70.270">
    <property type="match status" value="1"/>
</dbReference>
<gene>
    <name evidence="4" type="ORF">Sango_0340600</name>
</gene>
<feature type="compositionally biased region" description="Polar residues" evidence="2">
    <location>
        <begin position="768"/>
        <end position="804"/>
    </location>
</feature>
<dbReference type="PANTHER" id="PTHR33064:SF37">
    <property type="entry name" value="RIBONUCLEASE H"/>
    <property type="match status" value="1"/>
</dbReference>
<dbReference type="PANTHER" id="PTHR33064">
    <property type="entry name" value="POL PROTEIN"/>
    <property type="match status" value="1"/>
</dbReference>
<evidence type="ECO:0000313" key="4">
    <source>
        <dbReference type="EMBL" id="KAK4407596.1"/>
    </source>
</evidence>
<evidence type="ECO:0000256" key="2">
    <source>
        <dbReference type="SAM" id="MobiDB-lite"/>
    </source>
</evidence>
<name>A0AAE1X9S7_9LAMI</name>
<feature type="coiled-coil region" evidence="1">
    <location>
        <begin position="672"/>
        <end position="699"/>
    </location>
</feature>
<dbReference type="GO" id="GO:0006508">
    <property type="term" value="P:proteolysis"/>
    <property type="evidence" value="ECO:0007669"/>
    <property type="project" value="UniProtKB-KW"/>
</dbReference>
<evidence type="ECO:0000256" key="1">
    <source>
        <dbReference type="SAM" id="Coils"/>
    </source>
</evidence>
<protein>
    <submittedName>
        <fullName evidence="4">Enzymatic polyprotein</fullName>
    </submittedName>
</protein>
<comment type="caution">
    <text evidence="4">The sequence shown here is derived from an EMBL/GenBank/DDBJ whole genome shotgun (WGS) entry which is preliminary data.</text>
</comment>
<keyword evidence="5" id="KW-1185">Reference proteome</keyword>
<keyword evidence="1" id="KW-0175">Coiled coil</keyword>
<dbReference type="GO" id="GO:0004519">
    <property type="term" value="F:endonuclease activity"/>
    <property type="evidence" value="ECO:0007669"/>
    <property type="project" value="UniProtKB-KW"/>
</dbReference>
<dbReference type="GO" id="GO:0003964">
    <property type="term" value="F:RNA-directed DNA polymerase activity"/>
    <property type="evidence" value="ECO:0007669"/>
    <property type="project" value="UniProtKB-KW"/>
</dbReference>
<sequence length="988" mass="113402">MDLQPSQNNHNEENRLQTSESLSGFFSRMTVSNKTMERIMRQDSNLSPYDGFRIGGIDKVLNQIGLNQRKHHIIYKVSSGEFAIPIEFTGNVMEMQLIPKEEILEELSRLREEVAVTMKWIHIGTIEVRWLSWDNDRKEYIEIPRIFKEFAKVMAPDPIRIPRIGGVDIIIKDHPVLDRTMSSRIEYNSRMSFSEDRITGYKGKEKDLVRVLTPQEIRQPVIGRYEGMLEIAGHEFLVAGVAGRENGCMTLGLSFLEDHKPWGRKGIREAKIMIGGAFGTPWFRDNQRNLLIFTTNGGNEIQVLRREKAFNRIMPINFRSKRGDFDAKLTNPKMQDKRKFGKVLLSFRQQGPIDSDSFYEESEEEIKNLREALVELKTMDISEESILSLENVKRLIQRNFSENPLALWDRNKIEATLKIKEECKYEYVRYKPIQMNMEDKKDMQIIIKEHISLGLIEPGISAYSSPGFLIKMESESKKFTAFSMPQGAYCGKIRNFPDVLKDKKQLQSFLGVVNFAGIFIKDLAKYRKDFRPLLKETESAKWKWEEIHTQRVRELKQVCNNLPKLAIPQDEDELVVYTDANDYRWAAVLMKKNTTGEEPYRYTGGLFTEQQAQVWHINEKEFFAVWKAFKKWHLFLLAKEFTLKVDNTNVKAFLKNKLEYKIEKAQMEGSEANSVMLRLRHLRENLEELDREFGRLAVNAQVAGQVQRADLDKVQTNIRSSLVASTALWNALLEPIRKASPSVMTRELREQGSKPALRVQDSKPVVADSSTACTRPSSDSGETATDESQGVKTSDDSSQPSTSGVKEGEISLRPMTGTSKTNTNELSSSSSSAWQVYQRMWEKLISRKGVNPSKTIIETTGKYNRVWMMEGSKPEEVREWYEFGALASVHTMSPSFLEISKLPEWISGAVYDSWQNNPHLKRGDILELKFISAAPEMAGKGSHPAFHFIKLQRPDMVAFNRIKATTEEAPLVSAISEDDISTKRAWSL</sequence>
<dbReference type="InterPro" id="IPR043128">
    <property type="entry name" value="Rev_trsase/Diguanyl_cyclase"/>
</dbReference>
<dbReference type="Proteomes" id="UP001289374">
    <property type="component" value="Unassembled WGS sequence"/>
</dbReference>